<accession>A0ACC1YLS8</accession>
<dbReference type="EMBL" id="CM051395">
    <property type="protein sequence ID" value="KAJ4724392.1"/>
    <property type="molecule type" value="Genomic_DNA"/>
</dbReference>
<keyword evidence="2" id="KW-1185">Reference proteome</keyword>
<proteinExistence type="predicted"/>
<comment type="caution">
    <text evidence="1">The sequence shown here is derived from an EMBL/GenBank/DDBJ whole genome shotgun (WGS) entry which is preliminary data.</text>
</comment>
<dbReference type="Proteomes" id="UP001164539">
    <property type="component" value="Chromosome 2"/>
</dbReference>
<reference evidence="1 2" key="1">
    <citation type="journal article" date="2023" name="Science">
        <title>Complex scaffold remodeling in plant triterpene biosynthesis.</title>
        <authorList>
            <person name="De La Pena R."/>
            <person name="Hodgson H."/>
            <person name="Liu J.C."/>
            <person name="Stephenson M.J."/>
            <person name="Martin A.C."/>
            <person name="Owen C."/>
            <person name="Harkess A."/>
            <person name="Leebens-Mack J."/>
            <person name="Jimenez L.E."/>
            <person name="Osbourn A."/>
            <person name="Sattely E.S."/>
        </authorList>
    </citation>
    <scope>NUCLEOTIDE SEQUENCE [LARGE SCALE GENOMIC DNA]</scope>
    <source>
        <strain evidence="2">cv. JPN11</strain>
        <tissue evidence="1">Leaf</tissue>
    </source>
</reference>
<organism evidence="1 2">
    <name type="scientific">Melia azedarach</name>
    <name type="common">Chinaberry tree</name>
    <dbReference type="NCBI Taxonomy" id="155640"/>
    <lineage>
        <taxon>Eukaryota</taxon>
        <taxon>Viridiplantae</taxon>
        <taxon>Streptophyta</taxon>
        <taxon>Embryophyta</taxon>
        <taxon>Tracheophyta</taxon>
        <taxon>Spermatophyta</taxon>
        <taxon>Magnoliopsida</taxon>
        <taxon>eudicotyledons</taxon>
        <taxon>Gunneridae</taxon>
        <taxon>Pentapetalae</taxon>
        <taxon>rosids</taxon>
        <taxon>malvids</taxon>
        <taxon>Sapindales</taxon>
        <taxon>Meliaceae</taxon>
        <taxon>Melia</taxon>
    </lineage>
</organism>
<sequence length="876" mass="97322">MVGILLTVLSLHFLRGFSCLPADESAFGLAYNGGKVMIEPVTVSLIWFGTGWQKPGREAVRNAITSLSPSQYNGKLSEVPTLGDWWSVVRQYTDSTNSPVTNRVDVGVECFYTGPELNMTLDKVVEISQAVFNKTAIEKFGGNLNCTQLFEVRENWIHHILLSHTVMFVDEQKQREMTDLCSGKFQMETVAGMRVNMTWAREPQNEDDHCSISFGKSYYIGPPNGDEKVDGLIGNMLAKVVEEVTNRDGRGWSSNDGNGLTVSSSCSPPFLRDKTGPPLYLDEEKKTRFNAIGLNGYRYILPYIWNQKINNCALKLSETCSSKAVVLEHPRGILKGGIVVNHTDGLQPHAPNQKCQWKINFPGAKFISFTINYFAFAEDSDDHLLICQSHSSALHCSSIQANHEDFDKNFRVFGSKATVEFTSGDHVPFESRGWELSYSAGLCNGKKDVYDHDGVIGYGSSTSFSYVEGLTCQWILHGKPGTLVSLNFSHINISKSLDFLAIYNGQKQQIANFSGFYSSTDLPHMNLTGEVMVAFATQTDKGEGWAAEFYISSPVDREEKVLIIIAIAVLAVVAASVSLALVTVAIVKRRRMYKSSMDSVEGQMQIRVDIDREENKIGEGTSAVVYEAVSTNGVVVAVKARRDMASQTELEEEILLKCSSHPNIVSLLGHAQDGLQRRYLVFEFMQLGSLSCNLRERGGTLDWEKRLAIALQVCTAIQMLHMYSKPPIYHGNITCENILLDELCNAKLGGFGAANYCSSNNRPNPEQTSEMAEDIRSFGILLVELLRGEPLRNRHTYKNFSSLDQINDFVGGQECLDQRLDVPNERCKIMGLAKLSEIAKWCIGCCRVEGTENDPKVGDVLSGLRQVKQMFCSVLF</sequence>
<name>A0ACC1YLS8_MELAZ</name>
<evidence type="ECO:0000313" key="2">
    <source>
        <dbReference type="Proteomes" id="UP001164539"/>
    </source>
</evidence>
<protein>
    <submittedName>
        <fullName evidence="1">Wall-associated receptor kinase-like</fullName>
    </submittedName>
</protein>
<evidence type="ECO:0000313" key="1">
    <source>
        <dbReference type="EMBL" id="KAJ4724392.1"/>
    </source>
</evidence>
<gene>
    <name evidence="1" type="ORF">OWV82_003390</name>
</gene>